<dbReference type="AlphaFoldDB" id="A0B5C4"/>
<gene>
    <name evidence="2" type="ordered locus">Mthe_0096</name>
</gene>
<dbReference type="EMBL" id="CP000477">
    <property type="protein sequence ID" value="ABK13898.1"/>
    <property type="molecule type" value="Genomic_DNA"/>
</dbReference>
<keyword evidence="3" id="KW-1185">Reference proteome</keyword>
<dbReference type="KEGG" id="mtp:Mthe_0096"/>
<dbReference type="STRING" id="349307.Mthe_0096"/>
<dbReference type="HOGENOM" id="CLU_796004_0_0_2"/>
<keyword evidence="1" id="KW-1133">Transmembrane helix</keyword>
<accession>A0B5C4</accession>
<sequence>MYFHQMEIKLTSKEKLVLYGLARYPGLSDIDLASLIDVDRSTIFKSKRKFRDWQLIRLLNVPAGGALGAEILSVVFMRFSPGVGGRESISEWILSPSCVYCIATATDAFSLVYSRNLTEFKKRAESILSGYRQNGVLEDFICVHLCVELASYQYNVPAAVSKIFGLDRRDVAPAPLSLMPMDALKLSEKDRLTLYAFVKYPNLSDLELSKRTGISRPTISGKRSRFFDANILLREAHVEWERICCELMCLYHIRMRQNVSYHDAGSLLSMMGSQLFCYMQPGDVCGAILSSSFSDLKDGMDAFVNSAFERDLIDGRPYMVIMPLRSLKVLKLDYAPAVAEMLGIEKEI</sequence>
<evidence type="ECO:0000256" key="1">
    <source>
        <dbReference type="SAM" id="Phobius"/>
    </source>
</evidence>
<proteinExistence type="predicted"/>
<organism evidence="2 3">
    <name type="scientific">Methanothrix thermoacetophila (strain DSM 6194 / JCM 14653 / NBRC 101360 / PT)</name>
    <name type="common">Methanosaeta thermophila</name>
    <dbReference type="NCBI Taxonomy" id="349307"/>
    <lineage>
        <taxon>Archaea</taxon>
        <taxon>Methanobacteriati</taxon>
        <taxon>Methanobacteriota</taxon>
        <taxon>Stenosarchaea group</taxon>
        <taxon>Methanomicrobia</taxon>
        <taxon>Methanotrichales</taxon>
        <taxon>Methanotrichaceae</taxon>
        <taxon>Methanothrix</taxon>
    </lineage>
</organism>
<name>A0B5C4_METTP</name>
<evidence type="ECO:0000313" key="2">
    <source>
        <dbReference type="EMBL" id="ABK13898.1"/>
    </source>
</evidence>
<keyword evidence="1" id="KW-0472">Membrane</keyword>
<dbReference type="Proteomes" id="UP000000674">
    <property type="component" value="Chromosome"/>
</dbReference>
<evidence type="ECO:0000313" key="3">
    <source>
        <dbReference type="Proteomes" id="UP000000674"/>
    </source>
</evidence>
<feature type="transmembrane region" description="Helical" evidence="1">
    <location>
        <begin position="55"/>
        <end position="80"/>
    </location>
</feature>
<protein>
    <submittedName>
        <fullName evidence="2">Putative transcriptional regulator, AsnC family</fullName>
    </submittedName>
</protein>
<reference evidence="2 3" key="1">
    <citation type="submission" date="2006-10" db="EMBL/GenBank/DDBJ databases">
        <title>Complete sequence of Methanosaeta thermophila PT.</title>
        <authorList>
            <consortium name="US DOE Joint Genome Institute"/>
            <person name="Copeland A."/>
            <person name="Lucas S."/>
            <person name="Lapidus A."/>
            <person name="Barry K."/>
            <person name="Detter J.C."/>
            <person name="Glavina del Rio T."/>
            <person name="Hammon N."/>
            <person name="Israni S."/>
            <person name="Pitluck S."/>
            <person name="Chain P."/>
            <person name="Malfatti S."/>
            <person name="Shin M."/>
            <person name="Vergez L."/>
            <person name="Schmutz J."/>
            <person name="Larimer F."/>
            <person name="Land M."/>
            <person name="Hauser L."/>
            <person name="Kyrpides N."/>
            <person name="Kim E."/>
            <person name="Smith K.S."/>
            <person name="Ingram-Smith C."/>
            <person name="Richardson P."/>
        </authorList>
    </citation>
    <scope>NUCLEOTIDE SEQUENCE [LARGE SCALE GENOMIC DNA]</scope>
    <source>
        <strain evidence="3">DSM 6194 / JCM 14653 / NBRC 101360 / PT</strain>
    </source>
</reference>
<feature type="transmembrane region" description="Helical" evidence="1">
    <location>
        <begin position="92"/>
        <end position="113"/>
    </location>
</feature>
<keyword evidence="1" id="KW-0812">Transmembrane</keyword>